<name>A0ACB8WF49_9TELE</name>
<proteinExistence type="predicted"/>
<dbReference type="Proteomes" id="UP000831701">
    <property type="component" value="Chromosome 10"/>
</dbReference>
<accession>A0ACB8WF49</accession>
<gene>
    <name evidence="1" type="ORF">L3Q82_000600</name>
</gene>
<protein>
    <submittedName>
        <fullName evidence="1">Uncharacterized protein</fullName>
    </submittedName>
</protein>
<sequence length="297" mass="33060">MSQTPHSKRPLQHPCPLPPIAHQAAADSAIIDEMLKAGIIEPSDSPWASGVVMVNKKKSAKMRFCVDYRPLNSVTRTHCPALMCGLSWFSSLDLRSGYWQPWGIEQLMENLLADIPLLVYLDDILVHRSSFQAALGALQRSGGEGISTLEKKVQAVRDWSGSTNLRELKSFIGLASYYRWFVHSFSCVAVPLFLLQQKDIDFSWTAECEQAFSSLKKALTEFPILIPPGARHANADAMSQHPCAPDSCRYCEKREAWEKELCVGEERGPTHDGDGPVCREVQVIDSPEWKTQQGAGC</sequence>
<organism evidence="1 2">
    <name type="scientific">Scortum barcoo</name>
    <name type="common">barcoo grunter</name>
    <dbReference type="NCBI Taxonomy" id="214431"/>
    <lineage>
        <taxon>Eukaryota</taxon>
        <taxon>Metazoa</taxon>
        <taxon>Chordata</taxon>
        <taxon>Craniata</taxon>
        <taxon>Vertebrata</taxon>
        <taxon>Euteleostomi</taxon>
        <taxon>Actinopterygii</taxon>
        <taxon>Neopterygii</taxon>
        <taxon>Teleostei</taxon>
        <taxon>Neoteleostei</taxon>
        <taxon>Acanthomorphata</taxon>
        <taxon>Eupercaria</taxon>
        <taxon>Centrarchiformes</taxon>
        <taxon>Terapontoidei</taxon>
        <taxon>Terapontidae</taxon>
        <taxon>Scortum</taxon>
    </lineage>
</organism>
<evidence type="ECO:0000313" key="2">
    <source>
        <dbReference type="Proteomes" id="UP000831701"/>
    </source>
</evidence>
<comment type="caution">
    <text evidence="1">The sequence shown here is derived from an EMBL/GenBank/DDBJ whole genome shotgun (WGS) entry which is preliminary data.</text>
</comment>
<evidence type="ECO:0000313" key="1">
    <source>
        <dbReference type="EMBL" id="KAI3366467.1"/>
    </source>
</evidence>
<keyword evidence="2" id="KW-1185">Reference proteome</keyword>
<reference evidence="1" key="1">
    <citation type="submission" date="2022-04" db="EMBL/GenBank/DDBJ databases">
        <title>Jade perch genome.</title>
        <authorList>
            <person name="Chao B."/>
        </authorList>
    </citation>
    <scope>NUCLEOTIDE SEQUENCE</scope>
    <source>
        <strain evidence="1">CB-2022</strain>
    </source>
</reference>
<dbReference type="EMBL" id="CM041540">
    <property type="protein sequence ID" value="KAI3366467.1"/>
    <property type="molecule type" value="Genomic_DNA"/>
</dbReference>